<evidence type="ECO:0000256" key="1">
    <source>
        <dbReference type="ARBA" id="ARBA00022491"/>
    </source>
</evidence>
<sequence length="275" mass="29836">MSPARQALPAQVLDVPVRVDGIMTSSFVVRRDEEWGWHRHDRHELLWGSRGSLVVETPSGVHAVPWTVGLWIPAGLPHRVTAGSGTEFACSYLPTSLPAPRSDAGAVAVPVVVRALFEELETKPLDPETRALGEQLLVRLLERADLTRLDLPMPDDDRTRRVADAVLADPADGRTLDEWGAFVGASERNLSRLFRQETGFTFADWRTKARMRVAVELLAADQPVGIVGRRVGYRTASAFVQAFRREFGTTPGAFAGASGQAVAFAASDGGRATSA</sequence>
<comment type="caution">
    <text evidence="8">The sequence shown here is derived from an EMBL/GenBank/DDBJ whole genome shotgun (WGS) entry which is preliminary data.</text>
</comment>
<evidence type="ECO:0000313" key="9">
    <source>
        <dbReference type="Proteomes" id="UP000610303"/>
    </source>
</evidence>
<dbReference type="InterPro" id="IPR018060">
    <property type="entry name" value="HTH_AraC"/>
</dbReference>
<evidence type="ECO:0000259" key="7">
    <source>
        <dbReference type="PROSITE" id="PS01124"/>
    </source>
</evidence>
<dbReference type="GO" id="GO:0003700">
    <property type="term" value="F:DNA-binding transcription factor activity"/>
    <property type="evidence" value="ECO:0007669"/>
    <property type="project" value="InterPro"/>
</dbReference>
<dbReference type="SMART" id="SM00342">
    <property type="entry name" value="HTH_ARAC"/>
    <property type="match status" value="1"/>
</dbReference>
<reference evidence="8" key="2">
    <citation type="submission" date="2020-09" db="EMBL/GenBank/DDBJ databases">
        <authorList>
            <person name="Sun Q."/>
            <person name="Ohkuma M."/>
        </authorList>
    </citation>
    <scope>NUCLEOTIDE SEQUENCE</scope>
    <source>
        <strain evidence="8">JCM 3346</strain>
    </source>
</reference>
<dbReference type="GO" id="GO:0043565">
    <property type="term" value="F:sequence-specific DNA binding"/>
    <property type="evidence" value="ECO:0007669"/>
    <property type="project" value="InterPro"/>
</dbReference>
<evidence type="ECO:0000256" key="4">
    <source>
        <dbReference type="ARBA" id="ARBA00023163"/>
    </source>
</evidence>
<gene>
    <name evidence="8" type="ORF">GCM10010196_26780</name>
</gene>
<dbReference type="PROSITE" id="PS00041">
    <property type="entry name" value="HTH_ARAC_FAMILY_1"/>
    <property type="match status" value="1"/>
</dbReference>
<dbReference type="InterPro" id="IPR018062">
    <property type="entry name" value="HTH_AraC-typ_CS"/>
</dbReference>
<dbReference type="EMBL" id="BMRJ01000002">
    <property type="protein sequence ID" value="GGR31211.1"/>
    <property type="molecule type" value="Genomic_DNA"/>
</dbReference>
<dbReference type="AlphaFoldDB" id="A0A918CLS1"/>
<dbReference type="PROSITE" id="PS01124">
    <property type="entry name" value="HTH_ARAC_FAMILY_2"/>
    <property type="match status" value="1"/>
</dbReference>
<dbReference type="PANTHER" id="PTHR11019:SF199">
    <property type="entry name" value="HTH-TYPE TRANSCRIPTIONAL REGULATOR NIMR"/>
    <property type="match status" value="1"/>
</dbReference>
<evidence type="ECO:0000256" key="5">
    <source>
        <dbReference type="ARBA" id="ARBA00074140"/>
    </source>
</evidence>
<dbReference type="FunFam" id="1.10.10.60:FF:000132">
    <property type="entry name" value="AraC family transcriptional regulator"/>
    <property type="match status" value="1"/>
</dbReference>
<dbReference type="InterPro" id="IPR009057">
    <property type="entry name" value="Homeodomain-like_sf"/>
</dbReference>
<dbReference type="Proteomes" id="UP000610303">
    <property type="component" value="Unassembled WGS sequence"/>
</dbReference>
<dbReference type="RefSeq" id="WP_189085835.1">
    <property type="nucleotide sequence ID" value="NZ_BMRJ01000002.1"/>
</dbReference>
<keyword evidence="3" id="KW-0238">DNA-binding</keyword>
<evidence type="ECO:0000313" key="8">
    <source>
        <dbReference type="EMBL" id="GGR31211.1"/>
    </source>
</evidence>
<keyword evidence="4" id="KW-0804">Transcription</keyword>
<keyword evidence="2" id="KW-0805">Transcription regulation</keyword>
<dbReference type="SUPFAM" id="SSF51182">
    <property type="entry name" value="RmlC-like cupins"/>
    <property type="match status" value="1"/>
</dbReference>
<organism evidence="8 9">
    <name type="scientific">Agromyces mediolanus</name>
    <name type="common">Corynebacterium mediolanum</name>
    <dbReference type="NCBI Taxonomy" id="41986"/>
    <lineage>
        <taxon>Bacteria</taxon>
        <taxon>Bacillati</taxon>
        <taxon>Actinomycetota</taxon>
        <taxon>Actinomycetes</taxon>
        <taxon>Micrococcales</taxon>
        <taxon>Microbacteriaceae</taxon>
        <taxon>Agromyces</taxon>
    </lineage>
</organism>
<proteinExistence type="predicted"/>
<dbReference type="Pfam" id="PF12833">
    <property type="entry name" value="HTH_18"/>
    <property type="match status" value="1"/>
</dbReference>
<dbReference type="SUPFAM" id="SSF46689">
    <property type="entry name" value="Homeodomain-like"/>
    <property type="match status" value="1"/>
</dbReference>
<reference evidence="8" key="1">
    <citation type="journal article" date="2014" name="Int. J. Syst. Evol. Microbiol.">
        <title>Complete genome sequence of Corynebacterium casei LMG S-19264T (=DSM 44701T), isolated from a smear-ripened cheese.</title>
        <authorList>
            <consortium name="US DOE Joint Genome Institute (JGI-PGF)"/>
            <person name="Walter F."/>
            <person name="Albersmeier A."/>
            <person name="Kalinowski J."/>
            <person name="Ruckert C."/>
        </authorList>
    </citation>
    <scope>NUCLEOTIDE SEQUENCE</scope>
    <source>
        <strain evidence="8">JCM 3346</strain>
    </source>
</reference>
<evidence type="ECO:0000256" key="3">
    <source>
        <dbReference type="ARBA" id="ARBA00023125"/>
    </source>
</evidence>
<protein>
    <recommendedName>
        <fullName evidence="5">HTH-type transcriptional regulator RipA</fullName>
    </recommendedName>
    <alternativeName>
        <fullName evidence="6">Repressor of iron proteins A</fullName>
    </alternativeName>
</protein>
<dbReference type="Gene3D" id="1.10.10.60">
    <property type="entry name" value="Homeodomain-like"/>
    <property type="match status" value="2"/>
</dbReference>
<accession>A0A918CLS1</accession>
<evidence type="ECO:0000256" key="2">
    <source>
        <dbReference type="ARBA" id="ARBA00023015"/>
    </source>
</evidence>
<evidence type="ECO:0000256" key="6">
    <source>
        <dbReference type="ARBA" id="ARBA00079449"/>
    </source>
</evidence>
<dbReference type="PANTHER" id="PTHR11019">
    <property type="entry name" value="HTH-TYPE TRANSCRIPTIONAL REGULATOR NIMR"/>
    <property type="match status" value="1"/>
</dbReference>
<name>A0A918CLS1_AGRME</name>
<dbReference type="InterPro" id="IPR011051">
    <property type="entry name" value="RmlC_Cupin_sf"/>
</dbReference>
<keyword evidence="1" id="KW-0678">Repressor</keyword>
<feature type="domain" description="HTH araC/xylS-type" evidence="7">
    <location>
        <begin position="160"/>
        <end position="257"/>
    </location>
</feature>
<keyword evidence="9" id="KW-1185">Reference proteome</keyword>